<keyword evidence="2" id="KW-1185">Reference proteome</keyword>
<gene>
    <name evidence="1" type="ORF">Spb1_22700</name>
</gene>
<organism evidence="1 2">
    <name type="scientific">Planctopirus ephydatiae</name>
    <dbReference type="NCBI Taxonomy" id="2528019"/>
    <lineage>
        <taxon>Bacteria</taxon>
        <taxon>Pseudomonadati</taxon>
        <taxon>Planctomycetota</taxon>
        <taxon>Planctomycetia</taxon>
        <taxon>Planctomycetales</taxon>
        <taxon>Planctomycetaceae</taxon>
        <taxon>Planctopirus</taxon>
    </lineage>
</organism>
<dbReference type="AlphaFoldDB" id="A0A518GPF6"/>
<dbReference type="EMBL" id="CP036299">
    <property type="protein sequence ID" value="QDV30341.1"/>
    <property type="molecule type" value="Genomic_DNA"/>
</dbReference>
<sequence>MSDVEEQAQQWRDESPYLIQRDLGIRVGVSSHVVGRLLDEIGVRQDKRPTNDAFKNKLAEVDRSGPWPQYKWNERQIVPLLRDRLSKKQDQVHK</sequence>
<dbReference type="KEGG" id="peh:Spb1_22700"/>
<evidence type="ECO:0000313" key="1">
    <source>
        <dbReference type="EMBL" id="QDV30341.1"/>
    </source>
</evidence>
<reference evidence="1 2" key="1">
    <citation type="submission" date="2019-02" db="EMBL/GenBank/DDBJ databases">
        <title>Deep-cultivation of Planctomycetes and their phenomic and genomic characterization uncovers novel biology.</title>
        <authorList>
            <person name="Wiegand S."/>
            <person name="Jogler M."/>
            <person name="Boedeker C."/>
            <person name="Pinto D."/>
            <person name="Vollmers J."/>
            <person name="Rivas-Marin E."/>
            <person name="Kohn T."/>
            <person name="Peeters S.H."/>
            <person name="Heuer A."/>
            <person name="Rast P."/>
            <person name="Oberbeckmann S."/>
            <person name="Bunk B."/>
            <person name="Jeske O."/>
            <person name="Meyerdierks A."/>
            <person name="Storesund J.E."/>
            <person name="Kallscheuer N."/>
            <person name="Luecker S."/>
            <person name="Lage O.M."/>
            <person name="Pohl T."/>
            <person name="Merkel B.J."/>
            <person name="Hornburger P."/>
            <person name="Mueller R.-W."/>
            <person name="Bruemmer F."/>
            <person name="Labrenz M."/>
            <person name="Spormann A.M."/>
            <person name="Op den Camp H."/>
            <person name="Overmann J."/>
            <person name="Amann R."/>
            <person name="Jetten M.S.M."/>
            <person name="Mascher T."/>
            <person name="Medema M.H."/>
            <person name="Devos D.P."/>
            <person name="Kaster A.-K."/>
            <person name="Ovreas L."/>
            <person name="Rohde M."/>
            <person name="Galperin M.Y."/>
            <person name="Jogler C."/>
        </authorList>
    </citation>
    <scope>NUCLEOTIDE SEQUENCE [LARGE SCALE GENOMIC DNA]</scope>
    <source>
        <strain evidence="1 2">Spb1</strain>
    </source>
</reference>
<protein>
    <submittedName>
        <fullName evidence="1">Uncharacterized protein</fullName>
    </submittedName>
</protein>
<evidence type="ECO:0000313" key="2">
    <source>
        <dbReference type="Proteomes" id="UP000315349"/>
    </source>
</evidence>
<dbReference type="Proteomes" id="UP000315349">
    <property type="component" value="Chromosome"/>
</dbReference>
<proteinExistence type="predicted"/>
<name>A0A518GPF6_9PLAN</name>
<accession>A0A518GPF6</accession>
<dbReference type="RefSeq" id="WP_145299567.1">
    <property type="nucleotide sequence ID" value="NZ_CP036299.1"/>
</dbReference>